<feature type="compositionally biased region" description="Basic and acidic residues" evidence="1">
    <location>
        <begin position="478"/>
        <end position="488"/>
    </location>
</feature>
<feature type="compositionally biased region" description="Basic and acidic residues" evidence="1">
    <location>
        <begin position="297"/>
        <end position="308"/>
    </location>
</feature>
<feature type="compositionally biased region" description="Polar residues" evidence="1">
    <location>
        <begin position="1382"/>
        <end position="1398"/>
    </location>
</feature>
<evidence type="ECO:0000313" key="3">
    <source>
        <dbReference type="Proteomes" id="UP001219355"/>
    </source>
</evidence>
<feature type="compositionally biased region" description="Basic and acidic residues" evidence="1">
    <location>
        <begin position="134"/>
        <end position="149"/>
    </location>
</feature>
<feature type="compositionally biased region" description="Basic and acidic residues" evidence="1">
    <location>
        <begin position="1107"/>
        <end position="1122"/>
    </location>
</feature>
<feature type="compositionally biased region" description="Low complexity" evidence="1">
    <location>
        <begin position="1399"/>
        <end position="1409"/>
    </location>
</feature>
<feature type="compositionally biased region" description="Polar residues" evidence="1">
    <location>
        <begin position="809"/>
        <end position="823"/>
    </location>
</feature>
<feature type="region of interest" description="Disordered" evidence="1">
    <location>
        <begin position="1094"/>
        <end position="1189"/>
    </location>
</feature>
<feature type="compositionally biased region" description="Low complexity" evidence="1">
    <location>
        <begin position="640"/>
        <end position="651"/>
    </location>
</feature>
<proteinExistence type="predicted"/>
<feature type="region of interest" description="Disordered" evidence="1">
    <location>
        <begin position="1"/>
        <end position="78"/>
    </location>
</feature>
<feature type="compositionally biased region" description="Polar residues" evidence="1">
    <location>
        <begin position="330"/>
        <end position="345"/>
    </location>
</feature>
<feature type="compositionally biased region" description="Basic and acidic residues" evidence="1">
    <location>
        <begin position="508"/>
        <end position="523"/>
    </location>
</feature>
<keyword evidence="3" id="KW-1185">Reference proteome</keyword>
<feature type="region of interest" description="Disordered" evidence="1">
    <location>
        <begin position="219"/>
        <end position="278"/>
    </location>
</feature>
<evidence type="ECO:0000313" key="2">
    <source>
        <dbReference type="EMBL" id="WEW57774.1"/>
    </source>
</evidence>
<feature type="region of interest" description="Disordered" evidence="1">
    <location>
        <begin position="1364"/>
        <end position="1420"/>
    </location>
</feature>
<accession>A0AAF0DFP1</accession>
<dbReference type="EMBL" id="CP120628">
    <property type="protein sequence ID" value="WEW57774.1"/>
    <property type="molecule type" value="Genomic_DNA"/>
</dbReference>
<feature type="compositionally biased region" description="Pro residues" evidence="1">
    <location>
        <begin position="464"/>
        <end position="474"/>
    </location>
</feature>
<feature type="compositionally biased region" description="Basic and acidic residues" evidence="1">
    <location>
        <begin position="587"/>
        <end position="606"/>
    </location>
</feature>
<name>A0AAF0DFP1_9EURO</name>
<feature type="compositionally biased region" description="Basic and acidic residues" evidence="1">
    <location>
        <begin position="678"/>
        <end position="709"/>
    </location>
</feature>
<feature type="compositionally biased region" description="Polar residues" evidence="1">
    <location>
        <begin position="90"/>
        <end position="100"/>
    </location>
</feature>
<evidence type="ECO:0000256" key="1">
    <source>
        <dbReference type="SAM" id="MobiDB-lite"/>
    </source>
</evidence>
<organism evidence="2 3">
    <name type="scientific">Emydomyces testavorans</name>
    <dbReference type="NCBI Taxonomy" id="2070801"/>
    <lineage>
        <taxon>Eukaryota</taxon>
        <taxon>Fungi</taxon>
        <taxon>Dikarya</taxon>
        <taxon>Ascomycota</taxon>
        <taxon>Pezizomycotina</taxon>
        <taxon>Eurotiomycetes</taxon>
        <taxon>Eurotiomycetidae</taxon>
        <taxon>Onygenales</taxon>
        <taxon>Nannizziopsiaceae</taxon>
        <taxon>Emydomyces</taxon>
    </lineage>
</organism>
<feature type="compositionally biased region" description="Low complexity" evidence="1">
    <location>
        <begin position="552"/>
        <end position="581"/>
    </location>
</feature>
<protein>
    <submittedName>
        <fullName evidence="2">Uncharacterized protein</fullName>
    </submittedName>
</protein>
<feature type="compositionally biased region" description="Basic residues" evidence="1">
    <location>
        <begin position="1364"/>
        <end position="1373"/>
    </location>
</feature>
<gene>
    <name evidence="2" type="ORF">PRK78_003241</name>
</gene>
<dbReference type="Proteomes" id="UP001219355">
    <property type="component" value="Chromosome 2"/>
</dbReference>
<feature type="compositionally biased region" description="Polar residues" evidence="1">
    <location>
        <begin position="973"/>
        <end position="995"/>
    </location>
</feature>
<feature type="region of interest" description="Disordered" evidence="1">
    <location>
        <begin position="293"/>
        <end position="317"/>
    </location>
</feature>
<sequence>MAKQSGHDVVNQTRSGGDLSPSDVPASKPDKYITEWDGEDVQTLDNKHQRRQATNPASQDRPDEESMQTIHRIDERNSLEYNTDMLAIGLTTQNDSVTTTKRPEANGTESDSPLGDYGSSQLQLADASGGSDTDVSRSDIRSSSKDSTQDSRTSSVKRPASFKPVSFAKFSIAKSPGAATVSKSTTEQGTIINRHIATSKIRNHVAEAFTVPFATSNTMTAPAQQTSRPRLVAKTTSSLRDSTPRSLGGSGRTGSGAPDPNQVWNKNRPVQPPPTKHLTDEELKQQYGIHMTSRIQADGDGKEAKWADIDDDEDDWAPETIEWNDGTKITLTQSENPLPASQTKGDFQDRSQRQQTLSQDGKVSGRGDAKILTPKLSNSLGPNATILKLGASADKQQARLSADLTNKGTNERDNLSHKGPVHPTKSPWAPLPPIDKVPPVAVNPPMQLQRPSRLVPGDRSGPESTPPAQLPPLPAKEIAADDFNRSWRDTQSAAPRELYNSQSGRYEPVSETRRGQYRSDTHFRPSSLLQRPNHNEQSGPAEPSPAFQTNRSSTSQESSSWNRRRASSNVSGGSGVVGRRLSMCKQDLSHKSHDLPVLRRDSHQTERSTSPRRPYQKGAYVPRGPSPSRQPAQNISNHATSTHYTPPTSHSGVAQPVADTALSQGPPMEDPIAMQQRIMREKREMARQRRLEEEAKEEAAKQERIRLKLEAMGPPPSEKTSAKEQPPLVDPVKQSIATSSPPKPPVPEPSGEPKQYGMMKVHPPESVKRLTTASEKLDIKANIPGLQAHQLPLPRESKIDSTKSAVPPSINSARPSTDKSTVQRPEPQQDVSGDRSLPWKGTVATSSSYSSWSGAKMGPHSTASSLWGPPNNDKALGNGTFDRNLAGFPSRDLSTHGPLTLSDQPPIGLPQASAERVGVLERTHAHLHGPPKTMADNGTSLSPLPSPEQRPGRLPATENLKPISRPGPIAPPNAQTQGQRWQQNQAPRRSDETSAWNNFHLVARKADLEENERFHRELQLRREEEARSGIKPTLQVTFNETWRQVKAGDEAGQRNIVSVTKTAEKAAPHSPLHGLEPVANDLLFSETNPKSVATTARGSRFFPHGSDQTKRPSDRDAVEHRSPSPPPPEDISSHPVFTTDSSRPLVHLPAPKPRVRLPPRSSPPPTTPPATFASTVVSGPPPPRGSQPIASTATWQDRFNGLFGKKPLQVPQEKKSVLAVASATKEPLDVLPGALSAAVSLPHLVEGESIWDAGKAASKEVEDEEAIFEDREAGSLPVVRVPHMAPKAAWQPALPPSHQRLRSRFQRPVQVQSIESYVFNPADKGNNGAVTIIIHLPGNEIEKALTMPGKSGPNCGNNQTRQRLQHFKHRRGAKSREGAGSYHTSQPPKKNPSPVNTASGSSGPHSGHGNWTARVASTAI</sequence>
<feature type="region of interest" description="Disordered" evidence="1">
    <location>
        <begin position="90"/>
        <end position="159"/>
    </location>
</feature>
<feature type="compositionally biased region" description="Polar residues" evidence="1">
    <location>
        <begin position="627"/>
        <end position="639"/>
    </location>
</feature>
<reference evidence="2" key="1">
    <citation type="submission" date="2023-03" db="EMBL/GenBank/DDBJ databases">
        <title>Emydomyces testavorans Genome Sequence.</title>
        <authorList>
            <person name="Hoyer L."/>
        </authorList>
    </citation>
    <scope>NUCLEOTIDE SEQUENCE</scope>
    <source>
        <strain evidence="2">16-2883</strain>
    </source>
</reference>
<feature type="compositionally biased region" description="Polar residues" evidence="1">
    <location>
        <begin position="489"/>
        <end position="504"/>
    </location>
</feature>
<feature type="region of interest" description="Disordered" evidence="1">
    <location>
        <begin position="330"/>
        <end position="383"/>
    </location>
</feature>
<feature type="compositionally biased region" description="Pro residues" evidence="1">
    <location>
        <begin position="741"/>
        <end position="750"/>
    </location>
</feature>
<feature type="compositionally biased region" description="Polar residues" evidence="1">
    <location>
        <begin position="527"/>
        <end position="538"/>
    </location>
</feature>
<feature type="compositionally biased region" description="Polar residues" evidence="1">
    <location>
        <begin position="219"/>
        <end position="241"/>
    </location>
</feature>
<feature type="region of interest" description="Disordered" evidence="1">
    <location>
        <begin position="404"/>
        <end position="995"/>
    </location>
</feature>